<dbReference type="Gene3D" id="3.40.50.1000">
    <property type="entry name" value="HAD superfamily/HAD-like"/>
    <property type="match status" value="1"/>
</dbReference>
<keyword evidence="5 9" id="KW-0067">ATP-binding</keyword>
<keyword evidence="6" id="KW-1278">Translocase</keyword>
<dbReference type="InterPro" id="IPR044492">
    <property type="entry name" value="P_typ_ATPase_HD_dom"/>
</dbReference>
<comment type="caution">
    <text evidence="9">Lacks conserved residue(s) required for the propagation of feature annotation.</text>
</comment>
<evidence type="ECO:0000256" key="8">
    <source>
        <dbReference type="ARBA" id="ARBA00023136"/>
    </source>
</evidence>
<keyword evidence="4 9" id="KW-0547">Nucleotide-binding</keyword>
<dbReference type="GO" id="GO:0055070">
    <property type="term" value="P:copper ion homeostasis"/>
    <property type="evidence" value="ECO:0007669"/>
    <property type="project" value="TreeGrafter"/>
</dbReference>
<comment type="subcellular location">
    <subcellularLocation>
        <location evidence="9">Cell membrane</location>
    </subcellularLocation>
    <subcellularLocation>
        <location evidence="1">Endomembrane system</location>
        <topology evidence="1">Multi-pass membrane protein</topology>
    </subcellularLocation>
</comment>
<protein>
    <submittedName>
        <fullName evidence="10">Heavy metal translocating P-type ATPase</fullName>
    </submittedName>
</protein>
<evidence type="ECO:0000256" key="9">
    <source>
        <dbReference type="RuleBase" id="RU362081"/>
    </source>
</evidence>
<dbReference type="InterPro" id="IPR023214">
    <property type="entry name" value="HAD_sf"/>
</dbReference>
<evidence type="ECO:0000256" key="1">
    <source>
        <dbReference type="ARBA" id="ARBA00004127"/>
    </source>
</evidence>
<dbReference type="PANTHER" id="PTHR43520">
    <property type="entry name" value="ATP7, ISOFORM B"/>
    <property type="match status" value="1"/>
</dbReference>
<feature type="non-terminal residue" evidence="10">
    <location>
        <position position="1"/>
    </location>
</feature>
<dbReference type="Gene3D" id="3.40.1110.10">
    <property type="entry name" value="Calcium-transporting ATPase, cytoplasmic domain N"/>
    <property type="match status" value="1"/>
</dbReference>
<comment type="caution">
    <text evidence="10">The sequence shown here is derived from an EMBL/GenBank/DDBJ whole genome shotgun (WGS) entry which is preliminary data.</text>
</comment>
<dbReference type="SUPFAM" id="SSF56784">
    <property type="entry name" value="HAD-like"/>
    <property type="match status" value="1"/>
</dbReference>
<dbReference type="InterPro" id="IPR036412">
    <property type="entry name" value="HAD-like_sf"/>
</dbReference>
<feature type="transmembrane region" description="Helical" evidence="9">
    <location>
        <begin position="295"/>
        <end position="315"/>
    </location>
</feature>
<keyword evidence="9" id="KW-1003">Cell membrane</keyword>
<keyword evidence="7 9" id="KW-1133">Transmembrane helix</keyword>
<evidence type="ECO:0000256" key="7">
    <source>
        <dbReference type="ARBA" id="ARBA00022989"/>
    </source>
</evidence>
<keyword evidence="3 9" id="KW-0812">Transmembrane</keyword>
<dbReference type="Proteomes" id="UP000886842">
    <property type="component" value="Unassembled WGS sequence"/>
</dbReference>
<feature type="transmembrane region" description="Helical" evidence="9">
    <location>
        <begin position="321"/>
        <end position="339"/>
    </location>
</feature>
<dbReference type="InterPro" id="IPR018303">
    <property type="entry name" value="ATPase_P-typ_P_site"/>
</dbReference>
<evidence type="ECO:0000313" key="11">
    <source>
        <dbReference type="Proteomes" id="UP000886842"/>
    </source>
</evidence>
<dbReference type="PRINTS" id="PR00119">
    <property type="entry name" value="CATATPASE"/>
</dbReference>
<name>A0A9D1GXJ2_9ACTN</name>
<accession>A0A9D1GXJ2</accession>
<dbReference type="EMBL" id="DVLP01000142">
    <property type="protein sequence ID" value="HIT74848.1"/>
    <property type="molecule type" value="Genomic_DNA"/>
</dbReference>
<dbReference type="InterPro" id="IPR001757">
    <property type="entry name" value="P_typ_ATPase"/>
</dbReference>
<comment type="similarity">
    <text evidence="2 9">Belongs to the cation transport ATPase (P-type) (TC 3.A.3) family. Type IB subfamily.</text>
</comment>
<dbReference type="PROSITE" id="PS00154">
    <property type="entry name" value="ATPASE_E1_E2"/>
    <property type="match status" value="1"/>
</dbReference>
<dbReference type="InterPro" id="IPR027256">
    <property type="entry name" value="P-typ_ATPase_IB"/>
</dbReference>
<evidence type="ECO:0000256" key="5">
    <source>
        <dbReference type="ARBA" id="ARBA00022840"/>
    </source>
</evidence>
<reference evidence="10" key="2">
    <citation type="journal article" date="2021" name="PeerJ">
        <title>Extensive microbial diversity within the chicken gut microbiome revealed by metagenomics and culture.</title>
        <authorList>
            <person name="Gilroy R."/>
            <person name="Ravi A."/>
            <person name="Getino M."/>
            <person name="Pursley I."/>
            <person name="Horton D.L."/>
            <person name="Alikhan N.F."/>
            <person name="Baker D."/>
            <person name="Gharbi K."/>
            <person name="Hall N."/>
            <person name="Watson M."/>
            <person name="Adriaenssens E.M."/>
            <person name="Foster-Nyarko E."/>
            <person name="Jarju S."/>
            <person name="Secka A."/>
            <person name="Antonio M."/>
            <person name="Oren A."/>
            <person name="Chaudhuri R.R."/>
            <person name="La Ragione R."/>
            <person name="Hildebrand F."/>
            <person name="Pallen M.J."/>
        </authorList>
    </citation>
    <scope>NUCLEOTIDE SEQUENCE</scope>
    <source>
        <strain evidence="10">ChiGjej1B1-24693</strain>
    </source>
</reference>
<keyword evidence="9" id="KW-0479">Metal-binding</keyword>
<dbReference type="SFLD" id="SFLDS00003">
    <property type="entry name" value="Haloacid_Dehalogenase"/>
    <property type="match status" value="1"/>
</dbReference>
<dbReference type="PRINTS" id="PR00120">
    <property type="entry name" value="HATPASE"/>
</dbReference>
<sequence length="349" mass="35960">ACPCALGLATPTALMVGTGRGAQLGILLRGPEALEATRRVDAILLDKTGTVTTGEMTVADVHPFGGVDRDDLLRLAAAAESGSEHPLAKAVVSAADGLVVPDLTEFTNTAGLGVSATVVEDHRTRAVRVGRPADVPDALADTVELARRSGQTPVMVWIDDRVAGLICIADTIRDNAPEVVAQLKRLGLEPMLLTGDHETAARSVADAVGIDTVIAGVMPQEKAETVARLQSERKRVAMVGDGVNDAAALATADLGIAMGAGTDAAIEASDLTLVRNDLAGVLDGIRLARATWRTIVGNLVWAFGYNVAAIPIAAAGLLNPMVAGGAMALSSVLVVLNSLRLRGFRPTKP</sequence>
<dbReference type="GO" id="GO:0005524">
    <property type="term" value="F:ATP binding"/>
    <property type="evidence" value="ECO:0007669"/>
    <property type="project" value="UniProtKB-UniRule"/>
</dbReference>
<dbReference type="GO" id="GO:0043682">
    <property type="term" value="F:P-type divalent copper transporter activity"/>
    <property type="evidence" value="ECO:0007669"/>
    <property type="project" value="TreeGrafter"/>
</dbReference>
<evidence type="ECO:0000256" key="3">
    <source>
        <dbReference type="ARBA" id="ARBA00022692"/>
    </source>
</evidence>
<dbReference type="PROSITE" id="PS01229">
    <property type="entry name" value="COF_2"/>
    <property type="match status" value="1"/>
</dbReference>
<gene>
    <name evidence="10" type="ORF">IAA98_04615</name>
</gene>
<evidence type="ECO:0000256" key="4">
    <source>
        <dbReference type="ARBA" id="ARBA00022741"/>
    </source>
</evidence>
<dbReference type="NCBIfam" id="TIGR01525">
    <property type="entry name" value="ATPase-IB_hvy"/>
    <property type="match status" value="1"/>
</dbReference>
<dbReference type="SFLD" id="SFLDF00027">
    <property type="entry name" value="p-type_atpase"/>
    <property type="match status" value="1"/>
</dbReference>
<dbReference type="GO" id="GO:0016887">
    <property type="term" value="F:ATP hydrolysis activity"/>
    <property type="evidence" value="ECO:0007669"/>
    <property type="project" value="InterPro"/>
</dbReference>
<dbReference type="SFLD" id="SFLDG00002">
    <property type="entry name" value="C1.7:_P-type_atpase_like"/>
    <property type="match status" value="1"/>
</dbReference>
<dbReference type="GO" id="GO:0005507">
    <property type="term" value="F:copper ion binding"/>
    <property type="evidence" value="ECO:0007669"/>
    <property type="project" value="TreeGrafter"/>
</dbReference>
<evidence type="ECO:0000256" key="2">
    <source>
        <dbReference type="ARBA" id="ARBA00006024"/>
    </source>
</evidence>
<proteinExistence type="inferred from homology"/>
<reference evidence="10" key="1">
    <citation type="submission" date="2020-10" db="EMBL/GenBank/DDBJ databases">
        <authorList>
            <person name="Gilroy R."/>
        </authorList>
    </citation>
    <scope>NUCLEOTIDE SEQUENCE</scope>
    <source>
        <strain evidence="10">ChiGjej1B1-24693</strain>
    </source>
</reference>
<organism evidence="10 11">
    <name type="scientific">Candidatus Avipropionibacterium avicola</name>
    <dbReference type="NCBI Taxonomy" id="2840701"/>
    <lineage>
        <taxon>Bacteria</taxon>
        <taxon>Bacillati</taxon>
        <taxon>Actinomycetota</taxon>
        <taxon>Actinomycetes</taxon>
        <taxon>Propionibacteriales</taxon>
        <taxon>Propionibacteriaceae</taxon>
        <taxon>Propionibacteriaceae incertae sedis</taxon>
        <taxon>Candidatus Avipropionibacterium</taxon>
    </lineage>
</organism>
<evidence type="ECO:0000313" key="10">
    <source>
        <dbReference type="EMBL" id="HIT74848.1"/>
    </source>
</evidence>
<dbReference type="NCBIfam" id="TIGR01494">
    <property type="entry name" value="ATPase_P-type"/>
    <property type="match status" value="1"/>
</dbReference>
<evidence type="ECO:0000256" key="6">
    <source>
        <dbReference type="ARBA" id="ARBA00022967"/>
    </source>
</evidence>
<dbReference type="GO" id="GO:0012505">
    <property type="term" value="C:endomembrane system"/>
    <property type="evidence" value="ECO:0007669"/>
    <property type="project" value="UniProtKB-SubCell"/>
</dbReference>
<keyword evidence="8 9" id="KW-0472">Membrane</keyword>
<dbReference type="InterPro" id="IPR023299">
    <property type="entry name" value="ATPase_P-typ_cyto_dom_N"/>
</dbReference>
<dbReference type="GO" id="GO:0005886">
    <property type="term" value="C:plasma membrane"/>
    <property type="evidence" value="ECO:0007669"/>
    <property type="project" value="UniProtKB-SubCell"/>
</dbReference>
<dbReference type="Pfam" id="PF00702">
    <property type="entry name" value="Hydrolase"/>
    <property type="match status" value="1"/>
</dbReference>
<dbReference type="PANTHER" id="PTHR43520:SF8">
    <property type="entry name" value="P-TYPE CU(+) TRANSPORTER"/>
    <property type="match status" value="1"/>
</dbReference>
<dbReference type="AlphaFoldDB" id="A0A9D1GXJ2"/>